<dbReference type="OrthoDB" id="3626597at2759"/>
<evidence type="ECO:0000259" key="16">
    <source>
        <dbReference type="PROSITE" id="PS52035"/>
    </source>
</evidence>
<dbReference type="SUPFAM" id="SSF54897">
    <property type="entry name" value="Protease propeptides/inhibitors"/>
    <property type="match status" value="1"/>
</dbReference>
<feature type="domain" description="Peptidase M14" evidence="16">
    <location>
        <begin position="119"/>
        <end position="413"/>
    </location>
</feature>
<sequence length="591" mass="67828">MKIVFAVPFITYLTIWSSAEERFDGHQILTVRPTSDNHLRYLYQLENVDFWNHIGQTSQGVNLRLKPEMGEIVRYELNRLGIPYSIDKDDAQVKLDAFWNAHKATSKNKFLDQNYNFERYLEYSEIEEWMVRTARKCTKNLVCNLESIGKSFEGRDIWVFKIREDSLSQKEKKKIWIDAGIHAREWISPAVALFSIESLIDGFLNGNKNIRRILSSYDIFILSIVNPDGYVYTFTTNRLWRKSRSKVRGNSCIGADINRNFNYSWGTIGSSSDPCSDTYSGSKPHSEIETRNEVNYIMKNGGGNSFQVFITLHSYGQLWMSPWGYSYNFPDNYDELLKASKVATSAISRLYGTHYTYGSSSHVLYRSSGTSRDWAKGVPKIRYVYTVELRDKGNLIGLVIITLILLATIFGLFIYSGALESVVVDSGNPPIGKVTIAYLHGKGSYKDVGPIFTRIMSYLPSDKTFHTLGIYYDCPSTTNANEQRYIVGAILAKDDEKCDISLEEAMLQKGCKIGVVPQVDYAVITSFPFTTFLSIYLAIWKCYGKVKEYCYEKNLCAHPWIEVYTENRIKLFAPLSRQDDFYLEPFKPLRD</sequence>
<dbReference type="SUPFAM" id="SSF53187">
    <property type="entry name" value="Zn-dependent exopeptidases"/>
    <property type="match status" value="1"/>
</dbReference>
<protein>
    <submittedName>
        <fullName evidence="17">DgyrCDS3866</fullName>
    </submittedName>
</protein>
<evidence type="ECO:0000256" key="13">
    <source>
        <dbReference type="ARBA" id="ARBA00057299"/>
    </source>
</evidence>
<evidence type="ECO:0000256" key="7">
    <source>
        <dbReference type="ARBA" id="ARBA00022723"/>
    </source>
</evidence>
<dbReference type="PANTHER" id="PTHR11705">
    <property type="entry name" value="PROTEASE FAMILY M14 CARBOXYPEPTIDASE A,B"/>
    <property type="match status" value="1"/>
</dbReference>
<dbReference type="GO" id="GO:0004181">
    <property type="term" value="F:metallocarboxypeptidase activity"/>
    <property type="evidence" value="ECO:0007669"/>
    <property type="project" value="InterPro"/>
</dbReference>
<keyword evidence="15" id="KW-1133">Transmembrane helix</keyword>
<dbReference type="Pfam" id="PF00246">
    <property type="entry name" value="Peptidase_M14"/>
    <property type="match status" value="1"/>
</dbReference>
<evidence type="ECO:0000256" key="1">
    <source>
        <dbReference type="ARBA" id="ARBA00001947"/>
    </source>
</evidence>
<evidence type="ECO:0000256" key="10">
    <source>
        <dbReference type="ARBA" id="ARBA00022833"/>
    </source>
</evidence>
<dbReference type="PROSITE" id="PS52035">
    <property type="entry name" value="PEPTIDASE_M14"/>
    <property type="match status" value="1"/>
</dbReference>
<evidence type="ECO:0000313" key="18">
    <source>
        <dbReference type="Proteomes" id="UP000549394"/>
    </source>
</evidence>
<dbReference type="SMART" id="SM00631">
    <property type="entry name" value="Zn_pept"/>
    <property type="match status" value="1"/>
</dbReference>
<name>A0A7I8VF85_9ANNE</name>
<dbReference type="InterPro" id="IPR010499">
    <property type="entry name" value="AraC_E-bd"/>
</dbReference>
<comment type="similarity">
    <text evidence="3 14">Belongs to the peptidase M14 family.</text>
</comment>
<keyword evidence="15" id="KW-0812">Transmembrane</keyword>
<dbReference type="CDD" id="cd03860">
    <property type="entry name" value="M14_CP_A-B_like"/>
    <property type="match status" value="1"/>
</dbReference>
<dbReference type="InterPro" id="IPR000834">
    <property type="entry name" value="Peptidase_M14"/>
</dbReference>
<dbReference type="SUPFAM" id="SSF55136">
    <property type="entry name" value="Probable bacterial effector-binding domain"/>
    <property type="match status" value="1"/>
</dbReference>
<evidence type="ECO:0000256" key="15">
    <source>
        <dbReference type="SAM" id="Phobius"/>
    </source>
</evidence>
<dbReference type="Gene3D" id="3.20.80.10">
    <property type="entry name" value="Regulatory factor, effector binding domain"/>
    <property type="match status" value="1"/>
</dbReference>
<keyword evidence="18" id="KW-1185">Reference proteome</keyword>
<dbReference type="SMART" id="SM00871">
    <property type="entry name" value="AraC_E_bind"/>
    <property type="match status" value="1"/>
</dbReference>
<dbReference type="Gene3D" id="3.30.70.340">
    <property type="entry name" value="Metallocarboxypeptidase-like"/>
    <property type="match status" value="1"/>
</dbReference>
<proteinExistence type="inferred from homology"/>
<dbReference type="GO" id="GO:0005615">
    <property type="term" value="C:extracellular space"/>
    <property type="evidence" value="ECO:0007669"/>
    <property type="project" value="TreeGrafter"/>
</dbReference>
<evidence type="ECO:0000256" key="8">
    <source>
        <dbReference type="ARBA" id="ARBA00022729"/>
    </source>
</evidence>
<keyword evidence="6" id="KW-0645">Protease</keyword>
<evidence type="ECO:0000256" key="2">
    <source>
        <dbReference type="ARBA" id="ARBA00004613"/>
    </source>
</evidence>
<dbReference type="EMBL" id="CAJFCJ010000005">
    <property type="protein sequence ID" value="CAD5114826.1"/>
    <property type="molecule type" value="Genomic_DNA"/>
</dbReference>
<keyword evidence="11" id="KW-0482">Metalloprotease</keyword>
<reference evidence="17 18" key="1">
    <citation type="submission" date="2020-08" db="EMBL/GenBank/DDBJ databases">
        <authorList>
            <person name="Hejnol A."/>
        </authorList>
    </citation>
    <scope>NUCLEOTIDE SEQUENCE [LARGE SCALE GENOMIC DNA]</scope>
</reference>
<evidence type="ECO:0000256" key="9">
    <source>
        <dbReference type="ARBA" id="ARBA00022801"/>
    </source>
</evidence>
<evidence type="ECO:0000256" key="11">
    <source>
        <dbReference type="ARBA" id="ARBA00023049"/>
    </source>
</evidence>
<dbReference type="Gene3D" id="3.40.630.10">
    <property type="entry name" value="Zn peptidases"/>
    <property type="match status" value="1"/>
</dbReference>
<evidence type="ECO:0000256" key="6">
    <source>
        <dbReference type="ARBA" id="ARBA00022670"/>
    </source>
</evidence>
<dbReference type="AlphaFoldDB" id="A0A7I8VF85"/>
<feature type="active site" description="Proton donor/acceptor" evidence="14">
    <location>
        <position position="388"/>
    </location>
</feature>
<keyword evidence="9" id="KW-0378">Hydrolase</keyword>
<keyword evidence="7" id="KW-0479">Metal-binding</keyword>
<evidence type="ECO:0000256" key="5">
    <source>
        <dbReference type="ARBA" id="ARBA00022645"/>
    </source>
</evidence>
<gene>
    <name evidence="17" type="ORF">DGYR_LOCUS3636</name>
</gene>
<dbReference type="Pfam" id="PF02244">
    <property type="entry name" value="Propep_M14"/>
    <property type="match status" value="1"/>
</dbReference>
<keyword evidence="8" id="KW-0732">Signal</keyword>
<dbReference type="GO" id="GO:0006508">
    <property type="term" value="P:proteolysis"/>
    <property type="evidence" value="ECO:0007669"/>
    <property type="project" value="UniProtKB-KW"/>
</dbReference>
<dbReference type="InterPro" id="IPR036990">
    <property type="entry name" value="M14A-like_propep"/>
</dbReference>
<dbReference type="PANTHER" id="PTHR11705:SF91">
    <property type="entry name" value="FI01817P-RELATED"/>
    <property type="match status" value="1"/>
</dbReference>
<comment type="subcellular location">
    <subcellularLocation>
        <location evidence="2">Secreted</location>
    </subcellularLocation>
</comment>
<comment type="caution">
    <text evidence="17">The sequence shown here is derived from an EMBL/GenBank/DDBJ whole genome shotgun (WGS) entry which is preliminary data.</text>
</comment>
<evidence type="ECO:0000256" key="4">
    <source>
        <dbReference type="ARBA" id="ARBA00022525"/>
    </source>
</evidence>
<dbReference type="FunFam" id="3.40.630.10:FF:000040">
    <property type="entry name" value="zinc carboxypeptidase"/>
    <property type="match status" value="1"/>
</dbReference>
<evidence type="ECO:0000313" key="17">
    <source>
        <dbReference type="EMBL" id="CAD5114826.1"/>
    </source>
</evidence>
<dbReference type="InterPro" id="IPR011256">
    <property type="entry name" value="Reg_factor_effector_dom_sf"/>
</dbReference>
<evidence type="ECO:0000256" key="3">
    <source>
        <dbReference type="ARBA" id="ARBA00005988"/>
    </source>
</evidence>
<feature type="transmembrane region" description="Helical" evidence="15">
    <location>
        <begin position="395"/>
        <end position="415"/>
    </location>
</feature>
<comment type="function">
    <text evidence="13">Involved in the digestion of the blood meal.</text>
</comment>
<keyword evidence="10" id="KW-0862">Zinc</keyword>
<organism evidence="17 18">
    <name type="scientific">Dimorphilus gyrociliatus</name>
    <dbReference type="NCBI Taxonomy" id="2664684"/>
    <lineage>
        <taxon>Eukaryota</taxon>
        <taxon>Metazoa</taxon>
        <taxon>Spiralia</taxon>
        <taxon>Lophotrochozoa</taxon>
        <taxon>Annelida</taxon>
        <taxon>Polychaeta</taxon>
        <taxon>Polychaeta incertae sedis</taxon>
        <taxon>Dinophilidae</taxon>
        <taxon>Dimorphilus</taxon>
    </lineage>
</organism>
<comment type="cofactor">
    <cofactor evidence="1">
        <name>Zn(2+)</name>
        <dbReference type="ChEBI" id="CHEBI:29105"/>
    </cofactor>
</comment>
<keyword evidence="12" id="KW-1015">Disulfide bond</keyword>
<dbReference type="PRINTS" id="PR00765">
    <property type="entry name" value="CRBOXYPTASEA"/>
</dbReference>
<dbReference type="GO" id="GO:0008270">
    <property type="term" value="F:zinc ion binding"/>
    <property type="evidence" value="ECO:0007669"/>
    <property type="project" value="InterPro"/>
</dbReference>
<dbReference type="InterPro" id="IPR003146">
    <property type="entry name" value="M14A_act_pep"/>
</dbReference>
<accession>A0A7I8VF85</accession>
<dbReference type="Proteomes" id="UP000549394">
    <property type="component" value="Unassembled WGS sequence"/>
</dbReference>
<keyword evidence="5" id="KW-0121">Carboxypeptidase</keyword>
<evidence type="ECO:0000256" key="12">
    <source>
        <dbReference type="ARBA" id="ARBA00023157"/>
    </source>
</evidence>
<keyword evidence="4" id="KW-0964">Secreted</keyword>
<evidence type="ECO:0000256" key="14">
    <source>
        <dbReference type="PROSITE-ProRule" id="PRU01379"/>
    </source>
</evidence>
<keyword evidence="15" id="KW-0472">Membrane</keyword>